<feature type="domain" description="Asparaginase/glutaminase C-terminal" evidence="7">
    <location>
        <begin position="218"/>
        <end position="330"/>
    </location>
</feature>
<dbReference type="Pfam" id="PF17763">
    <property type="entry name" value="Asparaginase_C"/>
    <property type="match status" value="1"/>
</dbReference>
<dbReference type="PROSITE" id="PS00144">
    <property type="entry name" value="ASN_GLN_ASE_1"/>
    <property type="match status" value="1"/>
</dbReference>
<dbReference type="PRINTS" id="PR00139">
    <property type="entry name" value="ASNGLNASE"/>
</dbReference>
<dbReference type="FunFam" id="3.40.50.40:FF:000001">
    <property type="entry name" value="L-asparaginase 1"/>
    <property type="match status" value="1"/>
</dbReference>
<dbReference type="PANTHER" id="PTHR11707">
    <property type="entry name" value="L-ASPARAGINASE"/>
    <property type="match status" value="1"/>
</dbReference>
<sequence>MTNKKPHILVIYTGGTIGMVEETGSRVLRPFDFTHLTRQIPELNKLDYVINTIALDNPVDSSNMNPVIWLGLARIIEENYADYDGFVVLHGSDTMSYTASALSFILENLDKPVILTGSQLPIGVIRTDGKENFLTAVEIAGARDEEDRPMVPEVCIYFEYKLYRGNRSHKYSAENFQAFNSPNYPILAEAGVSIKYYKENIAGYNVEDLVVNNVFNSDVTVLHIFPGLNEEVVRCILLNEAVRGVILHTYGAGNAPTFPWFIDLLKEAVDQGKLLYNVSQCQTGSVDQTRYETGKALKDLGVVSGKDITLEAAITKMMYLLGHNLDDEEIIYYLSNPLRGEMMSGAYYL</sequence>
<dbReference type="CDD" id="cd08963">
    <property type="entry name" value="L-asparaginase_I"/>
    <property type="match status" value="1"/>
</dbReference>
<proteinExistence type="inferred from homology"/>
<dbReference type="InterPro" id="IPR040919">
    <property type="entry name" value="Asparaginase_C"/>
</dbReference>
<dbReference type="InterPro" id="IPR037152">
    <property type="entry name" value="L-asparaginase_N_sf"/>
</dbReference>
<keyword evidence="9" id="KW-1185">Reference proteome</keyword>
<dbReference type="InterPro" id="IPR020827">
    <property type="entry name" value="Asparaginase/glutaminase_AS1"/>
</dbReference>
<dbReference type="SUPFAM" id="SSF53774">
    <property type="entry name" value="Glutaminase/Asparaginase"/>
    <property type="match status" value="1"/>
</dbReference>
<dbReference type="FunFam" id="3.40.50.1170:FF:000001">
    <property type="entry name" value="L-asparaginase 2"/>
    <property type="match status" value="1"/>
</dbReference>
<dbReference type="NCBIfam" id="TIGR00519">
    <property type="entry name" value="asnASE_I"/>
    <property type="match status" value="1"/>
</dbReference>
<evidence type="ECO:0000256" key="4">
    <source>
        <dbReference type="PIRSR" id="PIRSR001220-1"/>
    </source>
</evidence>
<evidence type="ECO:0000256" key="5">
    <source>
        <dbReference type="PROSITE-ProRule" id="PRU10099"/>
    </source>
</evidence>
<dbReference type="GO" id="GO:0009066">
    <property type="term" value="P:aspartate family amino acid metabolic process"/>
    <property type="evidence" value="ECO:0007669"/>
    <property type="project" value="UniProtKB-ARBA"/>
</dbReference>
<dbReference type="PIRSF" id="PIRSF500176">
    <property type="entry name" value="L_ASNase"/>
    <property type="match status" value="1"/>
</dbReference>
<dbReference type="Pfam" id="PF00710">
    <property type="entry name" value="Asparaginase"/>
    <property type="match status" value="1"/>
</dbReference>
<feature type="domain" description="L-asparaginase N-terminal" evidence="6">
    <location>
        <begin position="7"/>
        <end position="200"/>
    </location>
</feature>
<dbReference type="Gene3D" id="3.40.50.1170">
    <property type="entry name" value="L-asparaginase, N-terminal domain"/>
    <property type="match status" value="1"/>
</dbReference>
<dbReference type="InterPro" id="IPR027473">
    <property type="entry name" value="L-asparaginase_C"/>
</dbReference>
<comment type="similarity">
    <text evidence="1">Belongs to the asparaginase 1 family.</text>
</comment>
<name>A0A6N6M6G5_9FLAO</name>
<dbReference type="PIRSF" id="PIRSF001220">
    <property type="entry name" value="L-ASNase_gatD"/>
    <property type="match status" value="1"/>
</dbReference>
<dbReference type="SFLD" id="SFLDS00057">
    <property type="entry name" value="Glutaminase/Asparaginase"/>
    <property type="match status" value="1"/>
</dbReference>
<evidence type="ECO:0000256" key="1">
    <source>
        <dbReference type="ARBA" id="ARBA00010518"/>
    </source>
</evidence>
<evidence type="ECO:0000313" key="9">
    <source>
        <dbReference type="Proteomes" id="UP000435357"/>
    </source>
</evidence>
<keyword evidence="3" id="KW-0378">Hydrolase</keyword>
<dbReference type="PROSITE" id="PS51732">
    <property type="entry name" value="ASN_GLN_ASE_3"/>
    <property type="match status" value="1"/>
</dbReference>
<dbReference type="InterPro" id="IPR041725">
    <property type="entry name" value="L-asparaginase_I"/>
</dbReference>
<feature type="active site" description="O-isoaspartyl threonine intermediate" evidence="4">
    <location>
        <position position="16"/>
    </location>
</feature>
<evidence type="ECO:0000259" key="7">
    <source>
        <dbReference type="Pfam" id="PF17763"/>
    </source>
</evidence>
<accession>A0A6N6M6G5</accession>
<dbReference type="InterPro" id="IPR006033">
    <property type="entry name" value="AsnA_fam"/>
</dbReference>
<evidence type="ECO:0000256" key="3">
    <source>
        <dbReference type="ARBA" id="ARBA00022801"/>
    </source>
</evidence>
<protein>
    <recommendedName>
        <fullName evidence="2">asparaginase</fullName>
        <ecNumber evidence="2">3.5.1.1</ecNumber>
    </recommendedName>
</protein>
<dbReference type="Proteomes" id="UP000435357">
    <property type="component" value="Unassembled WGS sequence"/>
</dbReference>
<organism evidence="8 9">
    <name type="scientific">Salibacter halophilus</name>
    <dbReference type="NCBI Taxonomy" id="1803916"/>
    <lineage>
        <taxon>Bacteria</taxon>
        <taxon>Pseudomonadati</taxon>
        <taxon>Bacteroidota</taxon>
        <taxon>Flavobacteriia</taxon>
        <taxon>Flavobacteriales</taxon>
        <taxon>Salibacteraceae</taxon>
        <taxon>Salibacter</taxon>
    </lineage>
</organism>
<dbReference type="OrthoDB" id="9788068at2"/>
<evidence type="ECO:0000259" key="6">
    <source>
        <dbReference type="Pfam" id="PF00710"/>
    </source>
</evidence>
<dbReference type="PANTHER" id="PTHR11707:SF28">
    <property type="entry name" value="60 KDA LYSOPHOSPHOLIPASE"/>
    <property type="match status" value="1"/>
</dbReference>
<evidence type="ECO:0000313" key="8">
    <source>
        <dbReference type="EMBL" id="KAB1063204.1"/>
    </source>
</evidence>
<dbReference type="InterPro" id="IPR027474">
    <property type="entry name" value="L-asparaginase_N"/>
</dbReference>
<dbReference type="EC" id="3.5.1.1" evidence="2"/>
<feature type="active site" evidence="5">
    <location>
        <position position="16"/>
    </location>
</feature>
<gene>
    <name evidence="8" type="ORF">F3059_11210</name>
</gene>
<comment type="caution">
    <text evidence="8">The sequence shown here is derived from an EMBL/GenBank/DDBJ whole genome shotgun (WGS) entry which is preliminary data.</text>
</comment>
<dbReference type="AlphaFoldDB" id="A0A6N6M6G5"/>
<dbReference type="EMBL" id="WACR01000009">
    <property type="protein sequence ID" value="KAB1063204.1"/>
    <property type="molecule type" value="Genomic_DNA"/>
</dbReference>
<reference evidence="8 9" key="1">
    <citation type="submission" date="2019-09" db="EMBL/GenBank/DDBJ databases">
        <title>Genomes of Cryomorphaceae.</title>
        <authorList>
            <person name="Bowman J.P."/>
        </authorList>
    </citation>
    <scope>NUCLEOTIDE SEQUENCE [LARGE SCALE GENOMIC DNA]</scope>
    <source>
        <strain evidence="8 9">KCTC 52047</strain>
    </source>
</reference>
<dbReference type="InterPro" id="IPR036152">
    <property type="entry name" value="Asp/glu_Ase-like_sf"/>
</dbReference>
<evidence type="ECO:0000256" key="2">
    <source>
        <dbReference type="ARBA" id="ARBA00012920"/>
    </source>
</evidence>
<dbReference type="InterPro" id="IPR006034">
    <property type="entry name" value="Asparaginase/glutaminase-like"/>
</dbReference>
<dbReference type="GO" id="GO:0004067">
    <property type="term" value="F:asparaginase activity"/>
    <property type="evidence" value="ECO:0007669"/>
    <property type="project" value="UniProtKB-UniRule"/>
</dbReference>
<dbReference type="SMART" id="SM00870">
    <property type="entry name" value="Asparaginase"/>
    <property type="match status" value="1"/>
</dbReference>
<dbReference type="Gene3D" id="3.40.50.40">
    <property type="match status" value="1"/>
</dbReference>